<dbReference type="PROSITE" id="PS00463">
    <property type="entry name" value="ZN2_CY6_FUNGAL_1"/>
    <property type="match status" value="1"/>
</dbReference>
<dbReference type="PANTHER" id="PTHR31313:SF4">
    <property type="entry name" value="CONIDIAL DEVELOPMENT PROTEIN FLUFFY"/>
    <property type="match status" value="1"/>
</dbReference>
<keyword evidence="6" id="KW-0804">Transcription</keyword>
<accession>A0A9P9IDG4</accession>
<dbReference type="Gene3D" id="4.10.240.10">
    <property type="entry name" value="Zn(2)-C6 fungal-type DNA-binding domain"/>
    <property type="match status" value="1"/>
</dbReference>
<dbReference type="GO" id="GO:0000981">
    <property type="term" value="F:DNA-binding transcription factor activity, RNA polymerase II-specific"/>
    <property type="evidence" value="ECO:0007669"/>
    <property type="project" value="InterPro"/>
</dbReference>
<name>A0A9P9IDG4_9HYPO</name>
<evidence type="ECO:0000256" key="1">
    <source>
        <dbReference type="ARBA" id="ARBA00004123"/>
    </source>
</evidence>
<dbReference type="InterPro" id="IPR036864">
    <property type="entry name" value="Zn2-C6_fun-type_DNA-bd_sf"/>
</dbReference>
<feature type="coiled-coil region" evidence="8">
    <location>
        <begin position="98"/>
        <end position="125"/>
    </location>
</feature>
<dbReference type="SUPFAM" id="SSF57701">
    <property type="entry name" value="Zn2/Cys6 DNA-binding domain"/>
    <property type="match status" value="1"/>
</dbReference>
<feature type="region of interest" description="Disordered" evidence="9">
    <location>
        <begin position="1"/>
        <end position="47"/>
    </location>
</feature>
<feature type="compositionally biased region" description="Polar residues" evidence="9">
    <location>
        <begin position="1"/>
        <end position="34"/>
    </location>
</feature>
<evidence type="ECO:0000256" key="3">
    <source>
        <dbReference type="ARBA" id="ARBA00022833"/>
    </source>
</evidence>
<keyword evidence="5" id="KW-0238">DNA-binding</keyword>
<evidence type="ECO:0000256" key="5">
    <source>
        <dbReference type="ARBA" id="ARBA00023125"/>
    </source>
</evidence>
<dbReference type="GO" id="GO:0008270">
    <property type="term" value="F:zinc ion binding"/>
    <property type="evidence" value="ECO:0007669"/>
    <property type="project" value="InterPro"/>
</dbReference>
<dbReference type="CDD" id="cd00067">
    <property type="entry name" value="GAL4"/>
    <property type="match status" value="1"/>
</dbReference>
<evidence type="ECO:0000259" key="10">
    <source>
        <dbReference type="PROSITE" id="PS50048"/>
    </source>
</evidence>
<evidence type="ECO:0000256" key="2">
    <source>
        <dbReference type="ARBA" id="ARBA00022723"/>
    </source>
</evidence>
<dbReference type="Pfam" id="PF00172">
    <property type="entry name" value="Zn_clus"/>
    <property type="match status" value="1"/>
</dbReference>
<evidence type="ECO:0000256" key="6">
    <source>
        <dbReference type="ARBA" id="ARBA00023163"/>
    </source>
</evidence>
<dbReference type="GO" id="GO:0005634">
    <property type="term" value="C:nucleus"/>
    <property type="evidence" value="ECO:0007669"/>
    <property type="project" value="UniProtKB-SubCell"/>
</dbReference>
<sequence length="242" mass="26782">MDKTSTTSQFGSDNILRGTSSQAGISRASRTLPTASGPAILNDPQHSKRRRCLGSVTANACTQCRKKRTKCDGQRPCGRCKAQEDVECVYEIPVLQTKANMRAEIESLRAEIESLQAKIKNMHHQQRSSDHILTALIRPVQDEEVLTRLRKGQSIESISEWLSSTLLSGSHDPTAFTTRVEDDLNIDQATTGFYDGSLGSLTTISSSVDSVLVHQLTMKIEDNENDPWHFSCIISSKWMTGI</sequence>
<keyword evidence="3" id="KW-0862">Zinc</keyword>
<proteinExistence type="predicted"/>
<evidence type="ECO:0000256" key="7">
    <source>
        <dbReference type="ARBA" id="ARBA00023242"/>
    </source>
</evidence>
<feature type="domain" description="Zn(2)-C6 fungal-type" evidence="10">
    <location>
        <begin position="60"/>
        <end position="90"/>
    </location>
</feature>
<dbReference type="InterPro" id="IPR051615">
    <property type="entry name" value="Transcr_Regulatory_Elem"/>
</dbReference>
<evidence type="ECO:0000313" key="11">
    <source>
        <dbReference type="EMBL" id="KAH7115445.1"/>
    </source>
</evidence>
<reference evidence="11" key="1">
    <citation type="journal article" date="2021" name="Nat. Commun.">
        <title>Genetic determinants of endophytism in the Arabidopsis root mycobiome.</title>
        <authorList>
            <person name="Mesny F."/>
            <person name="Miyauchi S."/>
            <person name="Thiergart T."/>
            <person name="Pickel B."/>
            <person name="Atanasova L."/>
            <person name="Karlsson M."/>
            <person name="Huettel B."/>
            <person name="Barry K.W."/>
            <person name="Haridas S."/>
            <person name="Chen C."/>
            <person name="Bauer D."/>
            <person name="Andreopoulos W."/>
            <person name="Pangilinan J."/>
            <person name="LaButti K."/>
            <person name="Riley R."/>
            <person name="Lipzen A."/>
            <person name="Clum A."/>
            <person name="Drula E."/>
            <person name="Henrissat B."/>
            <person name="Kohler A."/>
            <person name="Grigoriev I.V."/>
            <person name="Martin F.M."/>
            <person name="Hacquard S."/>
        </authorList>
    </citation>
    <scope>NUCLEOTIDE SEQUENCE</scope>
    <source>
        <strain evidence="11">MPI-CAGE-AT-0021</strain>
    </source>
</reference>
<comment type="subcellular location">
    <subcellularLocation>
        <location evidence="1">Nucleus</location>
    </subcellularLocation>
</comment>
<keyword evidence="12" id="KW-1185">Reference proteome</keyword>
<dbReference type="OrthoDB" id="2123952at2759"/>
<dbReference type="GO" id="GO:0003677">
    <property type="term" value="F:DNA binding"/>
    <property type="evidence" value="ECO:0007669"/>
    <property type="project" value="UniProtKB-KW"/>
</dbReference>
<keyword evidence="7" id="KW-0539">Nucleus</keyword>
<dbReference type="InterPro" id="IPR001138">
    <property type="entry name" value="Zn2Cys6_DnaBD"/>
</dbReference>
<dbReference type="PANTHER" id="PTHR31313">
    <property type="entry name" value="TY1 ENHANCER ACTIVATOR"/>
    <property type="match status" value="1"/>
</dbReference>
<protein>
    <recommendedName>
        <fullName evidence="10">Zn(2)-C6 fungal-type domain-containing protein</fullName>
    </recommendedName>
</protein>
<evidence type="ECO:0000256" key="8">
    <source>
        <dbReference type="SAM" id="Coils"/>
    </source>
</evidence>
<organism evidence="11 12">
    <name type="scientific">Dactylonectria estremocensis</name>
    <dbReference type="NCBI Taxonomy" id="1079267"/>
    <lineage>
        <taxon>Eukaryota</taxon>
        <taxon>Fungi</taxon>
        <taxon>Dikarya</taxon>
        <taxon>Ascomycota</taxon>
        <taxon>Pezizomycotina</taxon>
        <taxon>Sordariomycetes</taxon>
        <taxon>Hypocreomycetidae</taxon>
        <taxon>Hypocreales</taxon>
        <taxon>Nectriaceae</taxon>
        <taxon>Dactylonectria</taxon>
    </lineage>
</organism>
<dbReference type="AlphaFoldDB" id="A0A9P9IDG4"/>
<gene>
    <name evidence="11" type="ORF">B0J13DRAFT_572151</name>
</gene>
<evidence type="ECO:0000256" key="4">
    <source>
        <dbReference type="ARBA" id="ARBA00023015"/>
    </source>
</evidence>
<keyword evidence="8" id="KW-0175">Coiled coil</keyword>
<dbReference type="PROSITE" id="PS50048">
    <property type="entry name" value="ZN2_CY6_FUNGAL_2"/>
    <property type="match status" value="1"/>
</dbReference>
<dbReference type="SMART" id="SM00066">
    <property type="entry name" value="GAL4"/>
    <property type="match status" value="1"/>
</dbReference>
<dbReference type="EMBL" id="JAGMUU010000038">
    <property type="protein sequence ID" value="KAH7115445.1"/>
    <property type="molecule type" value="Genomic_DNA"/>
</dbReference>
<evidence type="ECO:0000313" key="12">
    <source>
        <dbReference type="Proteomes" id="UP000717696"/>
    </source>
</evidence>
<keyword evidence="4" id="KW-0805">Transcription regulation</keyword>
<evidence type="ECO:0000256" key="9">
    <source>
        <dbReference type="SAM" id="MobiDB-lite"/>
    </source>
</evidence>
<dbReference type="Proteomes" id="UP000717696">
    <property type="component" value="Unassembled WGS sequence"/>
</dbReference>
<comment type="caution">
    <text evidence="11">The sequence shown here is derived from an EMBL/GenBank/DDBJ whole genome shotgun (WGS) entry which is preliminary data.</text>
</comment>
<keyword evidence="2" id="KW-0479">Metal-binding</keyword>